<organism evidence="8 9">
    <name type="scientific">Saccharococcus thermophilus</name>
    <dbReference type="NCBI Taxonomy" id="29396"/>
    <lineage>
        <taxon>Bacteria</taxon>
        <taxon>Bacillati</taxon>
        <taxon>Bacillota</taxon>
        <taxon>Bacilli</taxon>
        <taxon>Bacillales</taxon>
        <taxon>Anoxybacillaceae</taxon>
        <taxon>Saccharococcus</taxon>
    </lineage>
</organism>
<dbReference type="EMBL" id="JAASRS010000001">
    <property type="protein sequence ID" value="NIK14087.1"/>
    <property type="molecule type" value="Genomic_DNA"/>
</dbReference>
<keyword evidence="2" id="KW-1003">Cell membrane</keyword>
<keyword evidence="4 6" id="KW-1133">Transmembrane helix</keyword>
<evidence type="ECO:0000259" key="7">
    <source>
        <dbReference type="Pfam" id="PF06271"/>
    </source>
</evidence>
<proteinExistence type="predicted"/>
<dbReference type="Pfam" id="PF06271">
    <property type="entry name" value="RDD"/>
    <property type="match status" value="1"/>
</dbReference>
<gene>
    <name evidence="8" type="ORF">BDD39_000597</name>
</gene>
<dbReference type="InterPro" id="IPR010432">
    <property type="entry name" value="RDD"/>
</dbReference>
<accession>A0A846MC82</accession>
<evidence type="ECO:0000313" key="8">
    <source>
        <dbReference type="EMBL" id="NIK14087.1"/>
    </source>
</evidence>
<name>A0A846MC82_9BACL</name>
<dbReference type="AlphaFoldDB" id="A0A846MC82"/>
<dbReference type="InterPro" id="IPR051791">
    <property type="entry name" value="Pra-immunoreactive"/>
</dbReference>
<sequence>MNNLNQSMTTLTTKYAGFWLRMAAYLLDYMIVFAVSFVLVFIVFFAIGISNPDITDESILIIDALVNLLLSVGTWLYFAIMESSPVQGTLGKKIVGIKVTDLHGNPISFWRATGRNFSKLFSALIFLVGFMMAGFTGKKQALHDMITGCLVVKRNH</sequence>
<evidence type="ECO:0000256" key="1">
    <source>
        <dbReference type="ARBA" id="ARBA00004651"/>
    </source>
</evidence>
<keyword evidence="5 6" id="KW-0472">Membrane</keyword>
<protein>
    <submittedName>
        <fullName evidence="8">Putative RDD family membrane protein YckC</fullName>
    </submittedName>
</protein>
<evidence type="ECO:0000256" key="4">
    <source>
        <dbReference type="ARBA" id="ARBA00022989"/>
    </source>
</evidence>
<keyword evidence="3 6" id="KW-0812">Transmembrane</keyword>
<comment type="caution">
    <text evidence="8">The sequence shown here is derived from an EMBL/GenBank/DDBJ whole genome shotgun (WGS) entry which is preliminary data.</text>
</comment>
<evidence type="ECO:0000256" key="6">
    <source>
        <dbReference type="SAM" id="Phobius"/>
    </source>
</evidence>
<feature type="domain" description="RDD" evidence="7">
    <location>
        <begin position="15"/>
        <end position="148"/>
    </location>
</feature>
<feature type="transmembrane region" description="Helical" evidence="6">
    <location>
        <begin position="29"/>
        <end position="47"/>
    </location>
</feature>
<dbReference type="PANTHER" id="PTHR36115">
    <property type="entry name" value="PROLINE-RICH ANTIGEN HOMOLOG-RELATED"/>
    <property type="match status" value="1"/>
</dbReference>
<dbReference type="GO" id="GO:0005886">
    <property type="term" value="C:plasma membrane"/>
    <property type="evidence" value="ECO:0007669"/>
    <property type="project" value="UniProtKB-SubCell"/>
</dbReference>
<evidence type="ECO:0000256" key="5">
    <source>
        <dbReference type="ARBA" id="ARBA00023136"/>
    </source>
</evidence>
<keyword evidence="9" id="KW-1185">Reference proteome</keyword>
<dbReference type="RefSeq" id="WP_166907057.1">
    <property type="nucleotide sequence ID" value="NZ_JAASRS010000001.1"/>
</dbReference>
<dbReference type="Proteomes" id="UP000532769">
    <property type="component" value="Unassembled WGS sequence"/>
</dbReference>
<evidence type="ECO:0000256" key="2">
    <source>
        <dbReference type="ARBA" id="ARBA00022475"/>
    </source>
</evidence>
<feature type="transmembrane region" description="Helical" evidence="6">
    <location>
        <begin position="120"/>
        <end position="137"/>
    </location>
</feature>
<evidence type="ECO:0000256" key="3">
    <source>
        <dbReference type="ARBA" id="ARBA00022692"/>
    </source>
</evidence>
<comment type="subcellular location">
    <subcellularLocation>
        <location evidence="1">Cell membrane</location>
        <topology evidence="1">Multi-pass membrane protein</topology>
    </subcellularLocation>
</comment>
<evidence type="ECO:0000313" key="9">
    <source>
        <dbReference type="Proteomes" id="UP000532769"/>
    </source>
</evidence>
<feature type="transmembrane region" description="Helical" evidence="6">
    <location>
        <begin position="59"/>
        <end position="80"/>
    </location>
</feature>
<reference evidence="8 9" key="1">
    <citation type="submission" date="2020-03" db="EMBL/GenBank/DDBJ databases">
        <title>Genomic Encyclopedia of Archaeal and Bacterial Type Strains, Phase II (KMG-II): from individual species to whole genera.</title>
        <authorList>
            <person name="Goeker M."/>
        </authorList>
    </citation>
    <scope>NUCLEOTIDE SEQUENCE [LARGE SCALE GENOMIC DNA]</scope>
    <source>
        <strain evidence="8 9">DSM 4749</strain>
    </source>
</reference>